<dbReference type="InterPro" id="IPR012341">
    <property type="entry name" value="6hp_glycosidase-like_sf"/>
</dbReference>
<dbReference type="Pfam" id="PF07221">
    <property type="entry name" value="GlcNAc_2-epim"/>
    <property type="match status" value="1"/>
</dbReference>
<evidence type="ECO:0000313" key="4">
    <source>
        <dbReference type="EMBL" id="KAA6343937.1"/>
    </source>
</evidence>
<gene>
    <name evidence="4" type="ORF">EZS27_008404</name>
</gene>
<name>A0A5J4SD43_9ZZZZ</name>
<sequence>MKNTVILIAALFVMSCTGSTPEEKELSLLREEITQDLEGNILSFWKKHSPDPNGGFYGVLRFDATPEPEADKGGVLNARLVWTFSTAYRLLKDESYKQLADRAQAYFIEHFIDKEYGGTYWSLKADGSPSIENKQTYGNAFAIYGLSEHYRATGNEESLRAAISVYNSMIEHAYDPEHGGFIESFTRDWKMNETRMPKTMNNNLHVLEALTNLYRVWPDAGLQKHLREQIDIVSNKILDQTTWHERLYLTMDWQSTYPVDSYGHDIEFSWLLVEAAEALGDEAIIEETKRYAVHIAETQMKQGLNAMGAMMSDKSGEHLNTTLEWWQQSETIVGFLNAWQISGDKKFLDGAVRTWNWIKEYMIDYEYGEWYTYVKEDGTQVKDHVKADMWRCPYHNSRMGFEVMTRFR</sequence>
<dbReference type="GO" id="GO:0005975">
    <property type="term" value="P:carbohydrate metabolic process"/>
    <property type="evidence" value="ECO:0007669"/>
    <property type="project" value="InterPro"/>
</dbReference>
<dbReference type="EC" id="5.1.3.11" evidence="4"/>
<evidence type="ECO:0000256" key="3">
    <source>
        <dbReference type="ARBA" id="ARBA00023235"/>
    </source>
</evidence>
<protein>
    <submittedName>
        <fullName evidence="4">Cellobiose 2-epimerase</fullName>
        <ecNumber evidence="4">5.1.3.11</ecNumber>
    </submittedName>
</protein>
<dbReference type="AlphaFoldDB" id="A0A5J4SD43"/>
<dbReference type="EMBL" id="SNRY01000244">
    <property type="protein sequence ID" value="KAA6343937.1"/>
    <property type="molecule type" value="Genomic_DNA"/>
</dbReference>
<comment type="similarity">
    <text evidence="2">Belongs to the N-acylglucosamine 2-epimerase family.</text>
</comment>
<comment type="caution">
    <text evidence="4">The sequence shown here is derived from an EMBL/GenBank/DDBJ whole genome shotgun (WGS) entry which is preliminary data.</text>
</comment>
<reference evidence="4" key="1">
    <citation type="submission" date="2019-03" db="EMBL/GenBank/DDBJ databases">
        <title>Single cell metagenomics reveals metabolic interactions within the superorganism composed of flagellate Streblomastix strix and complex community of Bacteroidetes bacteria on its surface.</title>
        <authorList>
            <person name="Treitli S.C."/>
            <person name="Kolisko M."/>
            <person name="Husnik F."/>
            <person name="Keeling P."/>
            <person name="Hampl V."/>
        </authorList>
    </citation>
    <scope>NUCLEOTIDE SEQUENCE</scope>
    <source>
        <strain evidence="4">STM</strain>
    </source>
</reference>
<dbReference type="InterPro" id="IPR008928">
    <property type="entry name" value="6-hairpin_glycosidase_sf"/>
</dbReference>
<organism evidence="4">
    <name type="scientific">termite gut metagenome</name>
    <dbReference type="NCBI Taxonomy" id="433724"/>
    <lineage>
        <taxon>unclassified sequences</taxon>
        <taxon>metagenomes</taxon>
        <taxon>organismal metagenomes</taxon>
    </lineage>
</organism>
<dbReference type="HAMAP" id="MF_00929">
    <property type="entry name" value="Cellobiose_2_epim"/>
    <property type="match status" value="1"/>
</dbReference>
<accession>A0A5J4SD43</accession>
<evidence type="ECO:0000256" key="1">
    <source>
        <dbReference type="ARBA" id="ARBA00001470"/>
    </source>
</evidence>
<dbReference type="InterPro" id="IPR028584">
    <property type="entry name" value="Cellobiose_2_epim"/>
</dbReference>
<comment type="catalytic activity">
    <reaction evidence="1">
        <text>D-cellobiose = beta-D-glucosyl-(1-&gt;4)-D-mannopyranose</text>
        <dbReference type="Rhea" id="RHEA:23384"/>
        <dbReference type="ChEBI" id="CHEBI:17057"/>
        <dbReference type="ChEBI" id="CHEBI:47931"/>
        <dbReference type="EC" id="5.1.3.11"/>
    </reaction>
</comment>
<evidence type="ECO:0000256" key="2">
    <source>
        <dbReference type="ARBA" id="ARBA00008558"/>
    </source>
</evidence>
<dbReference type="SUPFAM" id="SSF48208">
    <property type="entry name" value="Six-hairpin glycosidases"/>
    <property type="match status" value="1"/>
</dbReference>
<dbReference type="PROSITE" id="PS51257">
    <property type="entry name" value="PROKAR_LIPOPROTEIN"/>
    <property type="match status" value="1"/>
</dbReference>
<dbReference type="Gene3D" id="1.50.10.10">
    <property type="match status" value="1"/>
</dbReference>
<dbReference type="PANTHER" id="PTHR15108">
    <property type="entry name" value="N-ACYLGLUCOSAMINE-2-EPIMERASE"/>
    <property type="match status" value="1"/>
</dbReference>
<dbReference type="GO" id="GO:0047736">
    <property type="term" value="F:cellobiose epimerase activity"/>
    <property type="evidence" value="ECO:0007669"/>
    <property type="project" value="UniProtKB-EC"/>
</dbReference>
<keyword evidence="3 4" id="KW-0413">Isomerase</keyword>
<proteinExistence type="inferred from homology"/>
<dbReference type="InterPro" id="IPR010819">
    <property type="entry name" value="AGE/CE"/>
</dbReference>